<organism evidence="1 2">
    <name type="scientific">Cladobotryum mycophilum</name>
    <dbReference type="NCBI Taxonomy" id="491253"/>
    <lineage>
        <taxon>Eukaryota</taxon>
        <taxon>Fungi</taxon>
        <taxon>Dikarya</taxon>
        <taxon>Ascomycota</taxon>
        <taxon>Pezizomycotina</taxon>
        <taxon>Sordariomycetes</taxon>
        <taxon>Hypocreomycetidae</taxon>
        <taxon>Hypocreales</taxon>
        <taxon>Hypocreaceae</taxon>
        <taxon>Cladobotryum</taxon>
    </lineage>
</organism>
<protein>
    <submittedName>
        <fullName evidence="1">Uncharacterized protein</fullName>
    </submittedName>
</protein>
<sequence length="126" mass="14684">MGPWEGRPEGELIRPTDTSRLQHLAIPAELTRRDLHTLTRAIVCCLQDSSIEADKDVKVRVFAYDVIEVFYRLEANYMGREDVDKYLQAAKDGTKHELVQMRDQCDLETTEQYFEDVFEPLSAFKR</sequence>
<proteinExistence type="predicted"/>
<gene>
    <name evidence="1" type="ORF">PT974_00333</name>
</gene>
<dbReference type="EMBL" id="JAVFKD010000001">
    <property type="protein sequence ID" value="KAK5997965.1"/>
    <property type="molecule type" value="Genomic_DNA"/>
</dbReference>
<dbReference type="Proteomes" id="UP001338125">
    <property type="component" value="Unassembled WGS sequence"/>
</dbReference>
<comment type="caution">
    <text evidence="1">The sequence shown here is derived from an EMBL/GenBank/DDBJ whole genome shotgun (WGS) entry which is preliminary data.</text>
</comment>
<evidence type="ECO:0000313" key="1">
    <source>
        <dbReference type="EMBL" id="KAK5997965.1"/>
    </source>
</evidence>
<keyword evidence="2" id="KW-1185">Reference proteome</keyword>
<name>A0ABR0T1S2_9HYPO</name>
<evidence type="ECO:0000313" key="2">
    <source>
        <dbReference type="Proteomes" id="UP001338125"/>
    </source>
</evidence>
<reference evidence="1 2" key="1">
    <citation type="submission" date="2024-01" db="EMBL/GenBank/DDBJ databases">
        <title>Complete genome of Cladobotryum mycophilum ATHUM6906.</title>
        <authorList>
            <person name="Christinaki A.C."/>
            <person name="Myridakis A.I."/>
            <person name="Kouvelis V.N."/>
        </authorList>
    </citation>
    <scope>NUCLEOTIDE SEQUENCE [LARGE SCALE GENOMIC DNA]</scope>
    <source>
        <strain evidence="1 2">ATHUM6906</strain>
    </source>
</reference>
<accession>A0ABR0T1S2</accession>